<evidence type="ECO:0000313" key="1">
    <source>
        <dbReference type="EMBL" id="MED6165934.1"/>
    </source>
</evidence>
<feature type="non-terminal residue" evidence="1">
    <location>
        <position position="1"/>
    </location>
</feature>
<organism evidence="1 2">
    <name type="scientific">Stylosanthes scabra</name>
    <dbReference type="NCBI Taxonomy" id="79078"/>
    <lineage>
        <taxon>Eukaryota</taxon>
        <taxon>Viridiplantae</taxon>
        <taxon>Streptophyta</taxon>
        <taxon>Embryophyta</taxon>
        <taxon>Tracheophyta</taxon>
        <taxon>Spermatophyta</taxon>
        <taxon>Magnoliopsida</taxon>
        <taxon>eudicotyledons</taxon>
        <taxon>Gunneridae</taxon>
        <taxon>Pentapetalae</taxon>
        <taxon>rosids</taxon>
        <taxon>fabids</taxon>
        <taxon>Fabales</taxon>
        <taxon>Fabaceae</taxon>
        <taxon>Papilionoideae</taxon>
        <taxon>50 kb inversion clade</taxon>
        <taxon>dalbergioids sensu lato</taxon>
        <taxon>Dalbergieae</taxon>
        <taxon>Pterocarpus clade</taxon>
        <taxon>Stylosanthes</taxon>
    </lineage>
</organism>
<proteinExistence type="predicted"/>
<sequence length="130" mass="15003">MWEVPSKFNPKEMTHVELILQDSKVLTKFKLFNMRSFIVIEKSMRSRTTRTNLVLTFSNRTIVTRVLNPTFPLEALRLREIGHILCTDGINEAAIFLCGSIGRRKEGPRDMLTKTGKELKRLAIIVEDLK</sequence>
<comment type="caution">
    <text evidence="1">The sequence shown here is derived from an EMBL/GenBank/DDBJ whole genome shotgun (WGS) entry which is preliminary data.</text>
</comment>
<protein>
    <submittedName>
        <fullName evidence="1">Uncharacterized protein</fullName>
    </submittedName>
</protein>
<dbReference type="Proteomes" id="UP001341840">
    <property type="component" value="Unassembled WGS sequence"/>
</dbReference>
<reference evidence="1 2" key="1">
    <citation type="journal article" date="2023" name="Plants (Basel)">
        <title>Bridging the Gap: Combining Genomics and Transcriptomics Approaches to Understand Stylosanthes scabra, an Orphan Legume from the Brazilian Caatinga.</title>
        <authorList>
            <person name="Ferreira-Neto J.R.C."/>
            <person name="da Silva M.D."/>
            <person name="Binneck E."/>
            <person name="de Melo N.F."/>
            <person name="da Silva R.H."/>
            <person name="de Melo A.L.T.M."/>
            <person name="Pandolfi V."/>
            <person name="Bustamante F.O."/>
            <person name="Brasileiro-Vidal A.C."/>
            <person name="Benko-Iseppon A.M."/>
        </authorList>
    </citation>
    <scope>NUCLEOTIDE SEQUENCE [LARGE SCALE GENOMIC DNA]</scope>
    <source>
        <tissue evidence="1">Leaves</tissue>
    </source>
</reference>
<name>A0ABU6UXX1_9FABA</name>
<accession>A0ABU6UXX1</accession>
<gene>
    <name evidence="1" type="ORF">PIB30_104364</name>
</gene>
<dbReference type="EMBL" id="JASCZI010124417">
    <property type="protein sequence ID" value="MED6165934.1"/>
    <property type="molecule type" value="Genomic_DNA"/>
</dbReference>
<keyword evidence="2" id="KW-1185">Reference proteome</keyword>
<evidence type="ECO:0000313" key="2">
    <source>
        <dbReference type="Proteomes" id="UP001341840"/>
    </source>
</evidence>